<dbReference type="InterPro" id="IPR013976">
    <property type="entry name" value="HDOD"/>
</dbReference>
<feature type="domain" description="HDOD" evidence="1">
    <location>
        <begin position="15"/>
        <end position="212"/>
    </location>
</feature>
<dbReference type="OrthoDB" id="9770715at2"/>
<dbReference type="PANTHER" id="PTHR33525:SF3">
    <property type="entry name" value="RIBONUCLEASE Y"/>
    <property type="match status" value="1"/>
</dbReference>
<dbReference type="RefSeq" id="WP_121442650.1">
    <property type="nucleotide sequence ID" value="NZ_RCDA01000003.1"/>
</dbReference>
<protein>
    <submittedName>
        <fullName evidence="2">HD-like signal output (HDOD) protein</fullName>
    </submittedName>
</protein>
<proteinExistence type="predicted"/>
<dbReference type="EMBL" id="RCDA01000003">
    <property type="protein sequence ID" value="RLK48247.1"/>
    <property type="molecule type" value="Genomic_DNA"/>
</dbReference>
<dbReference type="Proteomes" id="UP000275461">
    <property type="component" value="Unassembled WGS sequence"/>
</dbReference>
<name>A0A498BZW2_9GAMM</name>
<evidence type="ECO:0000313" key="3">
    <source>
        <dbReference type="Proteomes" id="UP000275461"/>
    </source>
</evidence>
<dbReference type="Gene3D" id="1.10.3210.10">
    <property type="entry name" value="Hypothetical protein af1432"/>
    <property type="match status" value="1"/>
</dbReference>
<evidence type="ECO:0000259" key="1">
    <source>
        <dbReference type="PROSITE" id="PS51833"/>
    </source>
</evidence>
<keyword evidence="3" id="KW-1185">Reference proteome</keyword>
<gene>
    <name evidence="2" type="ORF">DFR31_2126</name>
</gene>
<sequence>MSKSALDTLQGQDTLPPLPYVAHDILLAANRSEPDIREVSDKLAREPGLSARVVAMANSAFFASQQPLYSIEHAIMRLGLVRVRVLAASVLLNKLFDPSRCPAFSAPRYWHDAIATSYTASRLAPWLAPEEAGEAAYISGLLHNIGLLLLVHFFPETMHRILTEHGRQPEGSLLALTRAELGCDHGEAGGMLLKAWELPAPVITAAAHFHSAHYRGEHAELVQLVRHAAEWHEAGFELAEDHPLYQQLDPSLLTREAQHCRRETEQLASFAELLA</sequence>
<dbReference type="AlphaFoldDB" id="A0A498BZW2"/>
<organism evidence="2 3">
    <name type="scientific">Alkalispirillum mobile</name>
    <dbReference type="NCBI Taxonomy" id="85925"/>
    <lineage>
        <taxon>Bacteria</taxon>
        <taxon>Pseudomonadati</taxon>
        <taxon>Pseudomonadota</taxon>
        <taxon>Gammaproteobacteria</taxon>
        <taxon>Chromatiales</taxon>
        <taxon>Ectothiorhodospiraceae</taxon>
        <taxon>Alkalispirillum</taxon>
    </lineage>
</organism>
<accession>A0A498BZW2</accession>
<dbReference type="PANTHER" id="PTHR33525">
    <property type="match status" value="1"/>
</dbReference>
<dbReference type="SUPFAM" id="SSF109604">
    <property type="entry name" value="HD-domain/PDEase-like"/>
    <property type="match status" value="1"/>
</dbReference>
<dbReference type="InterPro" id="IPR052340">
    <property type="entry name" value="RNase_Y/CdgJ"/>
</dbReference>
<evidence type="ECO:0000313" key="2">
    <source>
        <dbReference type="EMBL" id="RLK48247.1"/>
    </source>
</evidence>
<comment type="caution">
    <text evidence="2">The sequence shown here is derived from an EMBL/GenBank/DDBJ whole genome shotgun (WGS) entry which is preliminary data.</text>
</comment>
<dbReference type="PROSITE" id="PS51833">
    <property type="entry name" value="HDOD"/>
    <property type="match status" value="1"/>
</dbReference>
<dbReference type="Pfam" id="PF08668">
    <property type="entry name" value="HDOD"/>
    <property type="match status" value="1"/>
</dbReference>
<reference evidence="2 3" key="1">
    <citation type="submission" date="2018-10" db="EMBL/GenBank/DDBJ databases">
        <title>Genomic Encyclopedia of Type Strains, Phase IV (KMG-IV): sequencing the most valuable type-strain genomes for metagenomic binning, comparative biology and taxonomic classification.</title>
        <authorList>
            <person name="Goeker M."/>
        </authorList>
    </citation>
    <scope>NUCLEOTIDE SEQUENCE [LARGE SCALE GENOMIC DNA]</scope>
    <source>
        <strain evidence="2 3">DSM 12769</strain>
    </source>
</reference>